<dbReference type="AlphaFoldDB" id="A0A6G1QSN3"/>
<sequence>MTPSYAQRPLSFTGMWWTSTSHDKAQGFVTDCSETGGKKVVDARHFHSLMEKQDVLRR</sequence>
<gene>
    <name evidence="1" type="ORF">EXN66_Car021195</name>
</gene>
<reference evidence="2" key="2">
    <citation type="submission" date="2019-02" db="EMBL/GenBank/DDBJ databases">
        <title>Opniocepnalus argus Var Kimnra genome.</title>
        <authorList>
            <person name="Zhou C."/>
            <person name="Xiao S."/>
        </authorList>
    </citation>
    <scope>NUCLEOTIDE SEQUENCE [LARGE SCALE GENOMIC DNA]</scope>
</reference>
<evidence type="ECO:0000313" key="1">
    <source>
        <dbReference type="EMBL" id="KAF3705504.1"/>
    </source>
</evidence>
<reference evidence="1 2" key="1">
    <citation type="submission" date="2019-02" db="EMBL/GenBank/DDBJ databases">
        <title>Opniocepnalus argus genome.</title>
        <authorList>
            <person name="Zhou C."/>
            <person name="Xiao S."/>
        </authorList>
    </citation>
    <scope>NUCLEOTIDE SEQUENCE [LARGE SCALE GENOMIC DNA]</scope>
    <source>
        <strain evidence="1">OARG1902GOOAL</strain>
        <tissue evidence="1">Muscle</tissue>
    </source>
</reference>
<proteinExistence type="predicted"/>
<evidence type="ECO:0000313" key="2">
    <source>
        <dbReference type="Proteomes" id="UP000503349"/>
    </source>
</evidence>
<organism evidence="1 2">
    <name type="scientific">Channa argus</name>
    <name type="common">Northern snakehead</name>
    <name type="synonym">Ophicephalus argus</name>
    <dbReference type="NCBI Taxonomy" id="215402"/>
    <lineage>
        <taxon>Eukaryota</taxon>
        <taxon>Metazoa</taxon>
        <taxon>Chordata</taxon>
        <taxon>Craniata</taxon>
        <taxon>Vertebrata</taxon>
        <taxon>Euteleostomi</taxon>
        <taxon>Actinopterygii</taxon>
        <taxon>Neopterygii</taxon>
        <taxon>Teleostei</taxon>
        <taxon>Neoteleostei</taxon>
        <taxon>Acanthomorphata</taxon>
        <taxon>Anabantaria</taxon>
        <taxon>Anabantiformes</taxon>
        <taxon>Channoidei</taxon>
        <taxon>Channidae</taxon>
        <taxon>Channa</taxon>
    </lineage>
</organism>
<accession>A0A6G1QSN3</accession>
<keyword evidence="2" id="KW-1185">Reference proteome</keyword>
<name>A0A6G1QSN3_CHAAH</name>
<dbReference type="Proteomes" id="UP000503349">
    <property type="component" value="Chromosome 22"/>
</dbReference>
<protein>
    <submittedName>
        <fullName evidence="1">Uncharacterized protein</fullName>
    </submittedName>
</protein>
<dbReference type="EMBL" id="CM015733">
    <property type="protein sequence ID" value="KAF3705504.1"/>
    <property type="molecule type" value="Genomic_DNA"/>
</dbReference>